<evidence type="ECO:0000313" key="2">
    <source>
        <dbReference type="Proteomes" id="UP001295684"/>
    </source>
</evidence>
<sequence>MFKVEKNQIGLRQKAILIPPTLYSIIARLIMKLHCCISDLKEDLCKFCNPYKWHKGSGHQ</sequence>
<name>A0AAD2DB38_EUPCR</name>
<dbReference type="Proteomes" id="UP001295684">
    <property type="component" value="Unassembled WGS sequence"/>
</dbReference>
<comment type="caution">
    <text evidence="1">The sequence shown here is derived from an EMBL/GenBank/DDBJ whole genome shotgun (WGS) entry which is preliminary data.</text>
</comment>
<keyword evidence="2" id="KW-1185">Reference proteome</keyword>
<dbReference type="AlphaFoldDB" id="A0AAD2DB38"/>
<reference evidence="1" key="1">
    <citation type="submission" date="2023-07" db="EMBL/GenBank/DDBJ databases">
        <authorList>
            <consortium name="AG Swart"/>
            <person name="Singh M."/>
            <person name="Singh A."/>
            <person name="Seah K."/>
            <person name="Emmerich C."/>
        </authorList>
    </citation>
    <scope>NUCLEOTIDE SEQUENCE</scope>
    <source>
        <strain evidence="1">DP1</strain>
    </source>
</reference>
<protein>
    <submittedName>
        <fullName evidence="1">Uncharacterized protein</fullName>
    </submittedName>
</protein>
<accession>A0AAD2DB38</accession>
<gene>
    <name evidence="1" type="ORF">ECRASSUSDP1_LOCUS27837</name>
</gene>
<dbReference type="EMBL" id="CAMPGE010028717">
    <property type="protein sequence ID" value="CAI2386228.1"/>
    <property type="molecule type" value="Genomic_DNA"/>
</dbReference>
<proteinExistence type="predicted"/>
<evidence type="ECO:0000313" key="1">
    <source>
        <dbReference type="EMBL" id="CAI2386228.1"/>
    </source>
</evidence>
<organism evidence="1 2">
    <name type="scientific">Euplotes crassus</name>
    <dbReference type="NCBI Taxonomy" id="5936"/>
    <lineage>
        <taxon>Eukaryota</taxon>
        <taxon>Sar</taxon>
        <taxon>Alveolata</taxon>
        <taxon>Ciliophora</taxon>
        <taxon>Intramacronucleata</taxon>
        <taxon>Spirotrichea</taxon>
        <taxon>Hypotrichia</taxon>
        <taxon>Euplotida</taxon>
        <taxon>Euplotidae</taxon>
        <taxon>Moneuplotes</taxon>
    </lineage>
</organism>